<comment type="similarity">
    <text evidence="2">Belongs to the bacterial PQQ dehydrogenase family.</text>
</comment>
<evidence type="ECO:0000256" key="3">
    <source>
        <dbReference type="ARBA" id="ARBA00023002"/>
    </source>
</evidence>
<dbReference type="RefSeq" id="WP_012383970.1">
    <property type="nucleotide sequence ID" value="NC_010581.1"/>
</dbReference>
<organism evidence="7 8">
    <name type="scientific">Beijerinckia indica subsp. indica (strain ATCC 9039 / DSM 1715 / NCIMB 8712)</name>
    <dbReference type="NCBI Taxonomy" id="395963"/>
    <lineage>
        <taxon>Bacteria</taxon>
        <taxon>Pseudomonadati</taxon>
        <taxon>Pseudomonadota</taxon>
        <taxon>Alphaproteobacteria</taxon>
        <taxon>Hyphomicrobiales</taxon>
        <taxon>Beijerinckiaceae</taxon>
        <taxon>Beijerinckia</taxon>
    </lineage>
</organism>
<dbReference type="PANTHER" id="PTHR32303">
    <property type="entry name" value="QUINOPROTEIN ALCOHOL DEHYDROGENASE (CYTOCHROME C)"/>
    <property type="match status" value="1"/>
</dbReference>
<keyword evidence="3" id="KW-0560">Oxidoreductase</keyword>
<sequence length="541" mass="58466">MSAKAFAFGSVSILSLATGAALAAGPTQQELNNATTDSANWPYVDHDYRGQRYTPLDQINAKNAADLTQICAYSFPEKMPAQTAPIVYNGTIFATTTHYTVAIDGANCKVIWQSEWKPRDHETFVTHRGAAIKDGKVVRGTADGYLLALDAETGKVLWSRQVVKPSDGYFFSMPPLIYDDLVLIGPAGSEFASKGWVGAFRLSDGEPVWTFNTVPDPDEPGAETWGSDPNVLKHGGGNLWTPMSFDVEKGLLYVPVGNPAPDFYDKNRPGDNLYTDSVVALDVRTGKLAWYYQAIPHDVRDYDLSHAAPVFTIEVDGQKRTLIALNGKDGLMQVLDRDTRKVLYSVPFTTRENADGPISSLSKRICPGLLGGHEWNGGAYSPQLSTLFMPATDWCNQIQPAAEQPNPEGENKRGQFFGGKFQFEPWANARGWLTAFDAATGQKRWQYQSGKPIIGSVAATGGDLVFVGELTGDFLAFDAKDGKIVFKHSLGGPAAGGVVSYASGAKQYVAVVSGFVGGYYNQMAPEIGGGNPTITVFALKP</sequence>
<proteinExistence type="inferred from homology"/>
<feature type="domain" description="Pyrrolo-quinoline quinone repeat" evidence="5">
    <location>
        <begin position="41"/>
        <end position="346"/>
    </location>
</feature>
<keyword evidence="4" id="KW-0732">Signal</keyword>
<dbReference type="GO" id="GO:0016491">
    <property type="term" value="F:oxidoreductase activity"/>
    <property type="evidence" value="ECO:0007669"/>
    <property type="project" value="UniProtKB-KW"/>
</dbReference>
<evidence type="ECO:0000313" key="8">
    <source>
        <dbReference type="Proteomes" id="UP000001695"/>
    </source>
</evidence>
<dbReference type="eggNOG" id="COG4993">
    <property type="taxonomic scope" value="Bacteria"/>
</dbReference>
<reference evidence="7 8" key="2">
    <citation type="journal article" date="2010" name="J. Bacteriol.">
        <title>Complete genome sequence of Beijerinckia indica subsp. indica.</title>
        <authorList>
            <person name="Tamas I."/>
            <person name="Dedysh S.N."/>
            <person name="Liesack W."/>
            <person name="Stott M.B."/>
            <person name="Alam M."/>
            <person name="Murrell J.C."/>
            <person name="Dunfield P.F."/>
        </authorList>
    </citation>
    <scope>NUCLEOTIDE SEQUENCE [LARGE SCALE GENOMIC DNA]</scope>
    <source>
        <strain evidence="8">ATCC 9039 / DSM 1715 / NCIMB 8712</strain>
    </source>
</reference>
<keyword evidence="8" id="KW-1185">Reference proteome</keyword>
<dbReference type="STRING" id="395963.Bind_0969"/>
<gene>
    <name evidence="7" type="ordered locus">Bind_0969</name>
</gene>
<evidence type="ECO:0000256" key="2">
    <source>
        <dbReference type="ARBA" id="ARBA00008156"/>
    </source>
</evidence>
<evidence type="ECO:0000256" key="4">
    <source>
        <dbReference type="SAM" id="SignalP"/>
    </source>
</evidence>
<dbReference type="SUPFAM" id="SSF50998">
    <property type="entry name" value="Quinoprotein alcohol dehydrogenase-like"/>
    <property type="match status" value="1"/>
</dbReference>
<dbReference type="EMBL" id="CP001016">
    <property type="protein sequence ID" value="ACB94613.1"/>
    <property type="molecule type" value="Genomic_DNA"/>
</dbReference>
<dbReference type="InterPro" id="IPR018391">
    <property type="entry name" value="PQQ_b-propeller_rpt"/>
</dbReference>
<dbReference type="InterPro" id="IPR011047">
    <property type="entry name" value="Quinoprotein_ADH-like_sf"/>
</dbReference>
<evidence type="ECO:0000259" key="5">
    <source>
        <dbReference type="Pfam" id="PF01011"/>
    </source>
</evidence>
<dbReference type="OrthoDB" id="9794322at2"/>
<dbReference type="SMART" id="SM00564">
    <property type="entry name" value="PQQ"/>
    <property type="match status" value="5"/>
</dbReference>
<dbReference type="Pfam" id="PF13360">
    <property type="entry name" value="PQQ_2"/>
    <property type="match status" value="1"/>
</dbReference>
<dbReference type="AlphaFoldDB" id="B2II30"/>
<dbReference type="Proteomes" id="UP000001695">
    <property type="component" value="Chromosome"/>
</dbReference>
<accession>B2II30</accession>
<comment type="cofactor">
    <cofactor evidence="1">
        <name>pyrroloquinoline quinone</name>
        <dbReference type="ChEBI" id="CHEBI:58442"/>
    </cofactor>
</comment>
<feature type="chain" id="PRO_5002778794" evidence="4">
    <location>
        <begin position="24"/>
        <end position="541"/>
    </location>
</feature>
<feature type="domain" description="Pyrrolo-quinoline quinone repeat" evidence="6">
    <location>
        <begin position="430"/>
        <end position="496"/>
    </location>
</feature>
<evidence type="ECO:0000313" key="7">
    <source>
        <dbReference type="EMBL" id="ACB94613.1"/>
    </source>
</evidence>
<evidence type="ECO:0000256" key="1">
    <source>
        <dbReference type="ARBA" id="ARBA00001931"/>
    </source>
</evidence>
<dbReference type="HOGENOM" id="CLU_018478_0_2_5"/>
<reference evidence="8" key="1">
    <citation type="submission" date="2008-03" db="EMBL/GenBank/DDBJ databases">
        <title>Complete sequence of chromosome of Beijerinckia indica subsp. indica ATCC 9039.</title>
        <authorList>
            <consortium name="US DOE Joint Genome Institute"/>
            <person name="Copeland A."/>
            <person name="Lucas S."/>
            <person name="Lapidus A."/>
            <person name="Glavina del Rio T."/>
            <person name="Dalin E."/>
            <person name="Tice H."/>
            <person name="Bruce D."/>
            <person name="Goodwin L."/>
            <person name="Pitluck S."/>
            <person name="LaButti K."/>
            <person name="Schmutz J."/>
            <person name="Larimer F."/>
            <person name="Land M."/>
            <person name="Hauser L."/>
            <person name="Kyrpides N."/>
            <person name="Mikhailova N."/>
            <person name="Dunfield P.F."/>
            <person name="Dedysh S.N."/>
            <person name="Liesack W."/>
            <person name="Saw J.H."/>
            <person name="Alam M."/>
            <person name="Chen Y."/>
            <person name="Murrell J.C."/>
            <person name="Richardson P."/>
        </authorList>
    </citation>
    <scope>NUCLEOTIDE SEQUENCE [LARGE SCALE GENOMIC DNA]</scope>
    <source>
        <strain evidence="8">ATCC 9039 / DSM 1715 / NCIMB 8712</strain>
    </source>
</reference>
<feature type="signal peptide" evidence="4">
    <location>
        <begin position="1"/>
        <end position="23"/>
    </location>
</feature>
<dbReference type="InterPro" id="IPR002372">
    <property type="entry name" value="PQQ_rpt_dom"/>
</dbReference>
<dbReference type="Pfam" id="PF01011">
    <property type="entry name" value="PQQ"/>
    <property type="match status" value="1"/>
</dbReference>
<dbReference type="Gene3D" id="2.140.10.10">
    <property type="entry name" value="Quinoprotein alcohol dehydrogenase-like superfamily"/>
    <property type="match status" value="1"/>
</dbReference>
<evidence type="ECO:0000259" key="6">
    <source>
        <dbReference type="Pfam" id="PF13360"/>
    </source>
</evidence>
<dbReference type="KEGG" id="bid:Bind_0969"/>
<protein>
    <submittedName>
        <fullName evidence="7">Pyrrolo-quinoline quinone</fullName>
    </submittedName>
</protein>
<name>B2II30_BEII9</name>